<dbReference type="Proteomes" id="UP000800200">
    <property type="component" value="Unassembled WGS sequence"/>
</dbReference>
<evidence type="ECO:0000313" key="2">
    <source>
        <dbReference type="EMBL" id="KAF2175646.1"/>
    </source>
</evidence>
<feature type="region of interest" description="Disordered" evidence="1">
    <location>
        <begin position="123"/>
        <end position="163"/>
    </location>
</feature>
<name>A0A6A6DDF0_9PEZI</name>
<feature type="compositionally biased region" description="Basic and acidic residues" evidence="1">
    <location>
        <begin position="10"/>
        <end position="23"/>
    </location>
</feature>
<organism evidence="2 3">
    <name type="scientific">Zopfia rhizophila CBS 207.26</name>
    <dbReference type="NCBI Taxonomy" id="1314779"/>
    <lineage>
        <taxon>Eukaryota</taxon>
        <taxon>Fungi</taxon>
        <taxon>Dikarya</taxon>
        <taxon>Ascomycota</taxon>
        <taxon>Pezizomycotina</taxon>
        <taxon>Dothideomycetes</taxon>
        <taxon>Dothideomycetes incertae sedis</taxon>
        <taxon>Zopfiaceae</taxon>
        <taxon>Zopfia</taxon>
    </lineage>
</organism>
<keyword evidence="3" id="KW-1185">Reference proteome</keyword>
<evidence type="ECO:0000313" key="3">
    <source>
        <dbReference type="Proteomes" id="UP000800200"/>
    </source>
</evidence>
<evidence type="ECO:0000256" key="1">
    <source>
        <dbReference type="SAM" id="MobiDB-lite"/>
    </source>
</evidence>
<gene>
    <name evidence="2" type="ORF">K469DRAFT_55495</name>
</gene>
<dbReference type="EMBL" id="ML994727">
    <property type="protein sequence ID" value="KAF2175646.1"/>
    <property type="molecule type" value="Genomic_DNA"/>
</dbReference>
<proteinExistence type="predicted"/>
<reference evidence="2" key="1">
    <citation type="journal article" date="2020" name="Stud. Mycol.">
        <title>101 Dothideomycetes genomes: a test case for predicting lifestyles and emergence of pathogens.</title>
        <authorList>
            <person name="Haridas S."/>
            <person name="Albert R."/>
            <person name="Binder M."/>
            <person name="Bloem J."/>
            <person name="Labutti K."/>
            <person name="Salamov A."/>
            <person name="Andreopoulos B."/>
            <person name="Baker S."/>
            <person name="Barry K."/>
            <person name="Bills G."/>
            <person name="Bluhm B."/>
            <person name="Cannon C."/>
            <person name="Castanera R."/>
            <person name="Culley D."/>
            <person name="Daum C."/>
            <person name="Ezra D."/>
            <person name="Gonzalez J."/>
            <person name="Henrissat B."/>
            <person name="Kuo A."/>
            <person name="Liang C."/>
            <person name="Lipzen A."/>
            <person name="Lutzoni F."/>
            <person name="Magnuson J."/>
            <person name="Mondo S."/>
            <person name="Nolan M."/>
            <person name="Ohm R."/>
            <person name="Pangilinan J."/>
            <person name="Park H.-J."/>
            <person name="Ramirez L."/>
            <person name="Alfaro M."/>
            <person name="Sun H."/>
            <person name="Tritt A."/>
            <person name="Yoshinaga Y."/>
            <person name="Zwiers L.-H."/>
            <person name="Turgeon B."/>
            <person name="Goodwin S."/>
            <person name="Spatafora J."/>
            <person name="Crous P."/>
            <person name="Grigoriev I."/>
        </authorList>
    </citation>
    <scope>NUCLEOTIDE SEQUENCE</scope>
    <source>
        <strain evidence="2">CBS 207.26</strain>
    </source>
</reference>
<protein>
    <submittedName>
        <fullName evidence="2">Uncharacterized protein</fullName>
    </submittedName>
</protein>
<feature type="compositionally biased region" description="Polar residues" evidence="1">
    <location>
        <begin position="146"/>
        <end position="156"/>
    </location>
</feature>
<sequence length="199" mass="21938">MDNDGEDNKEDNINDEPSHHNEDGSESATISCPHPACKGKPPYSQRNNLQRHYTNHVECNETCVFCGHRSTLVRNYVTHFEKCKAQKNCNDSSRDKGRTATTKKRILSKVAANELDKMSKAGAKMREIEFHSEDNGRKRKSDAAVPSSQRRQTTTEDAPAPNSAATVTLDSNFALAGITASTTGLQVSSFMSIILLILP</sequence>
<dbReference type="OrthoDB" id="5063360at2759"/>
<feature type="region of interest" description="Disordered" evidence="1">
    <location>
        <begin position="1"/>
        <end position="33"/>
    </location>
</feature>
<feature type="compositionally biased region" description="Basic and acidic residues" evidence="1">
    <location>
        <begin position="123"/>
        <end position="136"/>
    </location>
</feature>
<accession>A0A6A6DDF0</accession>
<dbReference type="AlphaFoldDB" id="A0A6A6DDF0"/>